<keyword evidence="3" id="KW-1185">Reference proteome</keyword>
<evidence type="ECO:0000313" key="2">
    <source>
        <dbReference type="EMBL" id="MBO0929852.1"/>
    </source>
</evidence>
<name>A0A939G421_9BACT</name>
<organism evidence="2 3">
    <name type="scientific">Fibrella aquatilis</name>
    <dbReference type="NCBI Taxonomy" id="2817059"/>
    <lineage>
        <taxon>Bacteria</taxon>
        <taxon>Pseudomonadati</taxon>
        <taxon>Bacteroidota</taxon>
        <taxon>Cytophagia</taxon>
        <taxon>Cytophagales</taxon>
        <taxon>Spirosomataceae</taxon>
        <taxon>Fibrella</taxon>
    </lineage>
</organism>
<dbReference type="Proteomes" id="UP000664795">
    <property type="component" value="Unassembled WGS sequence"/>
</dbReference>
<dbReference type="Pfam" id="PF01590">
    <property type="entry name" value="GAF"/>
    <property type="match status" value="1"/>
</dbReference>
<dbReference type="AlphaFoldDB" id="A0A939G421"/>
<dbReference type="InterPro" id="IPR003018">
    <property type="entry name" value="GAF"/>
</dbReference>
<protein>
    <submittedName>
        <fullName evidence="2">GAF domain-containing protein</fullName>
    </submittedName>
</protein>
<dbReference type="InterPro" id="IPR029016">
    <property type="entry name" value="GAF-like_dom_sf"/>
</dbReference>
<feature type="domain" description="GAF" evidence="1">
    <location>
        <begin position="13"/>
        <end position="146"/>
    </location>
</feature>
<evidence type="ECO:0000259" key="1">
    <source>
        <dbReference type="Pfam" id="PF01590"/>
    </source>
</evidence>
<proteinExistence type="predicted"/>
<sequence length="164" mass="18539">MNTIEAKATAQITLQKAVEKIGRYLGADRCFLYVRQPSLQQGRTAFQWRRNETIPDVIQPDWQPDTTSLPKEDPLIRAGLAMQPSVYVSDVNTASPDVLNRDFERRTFGHSALVHAHIQAEGELWGILQPCVFGRPRQWSPSERAYIEKQLPGLLGPIRAFVGE</sequence>
<accession>A0A939G421</accession>
<comment type="caution">
    <text evidence="2">The sequence shown here is derived from an EMBL/GenBank/DDBJ whole genome shotgun (WGS) entry which is preliminary data.</text>
</comment>
<dbReference type="Gene3D" id="3.30.450.40">
    <property type="match status" value="1"/>
</dbReference>
<dbReference type="SUPFAM" id="SSF55781">
    <property type="entry name" value="GAF domain-like"/>
    <property type="match status" value="1"/>
</dbReference>
<reference evidence="2 3" key="1">
    <citation type="submission" date="2021-03" db="EMBL/GenBank/DDBJ databases">
        <title>Fibrella sp. HMF5036 genome sequencing and assembly.</title>
        <authorList>
            <person name="Kang H."/>
            <person name="Kim H."/>
            <person name="Bae S."/>
            <person name="Joh K."/>
        </authorList>
    </citation>
    <scope>NUCLEOTIDE SEQUENCE [LARGE SCALE GENOMIC DNA]</scope>
    <source>
        <strain evidence="2 3">HMF5036</strain>
    </source>
</reference>
<dbReference type="RefSeq" id="WP_207333824.1">
    <property type="nucleotide sequence ID" value="NZ_JAFMYU010000002.1"/>
</dbReference>
<gene>
    <name evidence="2" type="ORF">J2I48_02555</name>
</gene>
<dbReference type="EMBL" id="JAFMYU010000002">
    <property type="protein sequence ID" value="MBO0929852.1"/>
    <property type="molecule type" value="Genomic_DNA"/>
</dbReference>
<evidence type="ECO:0000313" key="3">
    <source>
        <dbReference type="Proteomes" id="UP000664795"/>
    </source>
</evidence>